<protein>
    <recommendedName>
        <fullName evidence="12">C-type lectin domain-containing protein</fullName>
    </recommendedName>
</protein>
<dbReference type="GO" id="GO:0009897">
    <property type="term" value="C:external side of plasma membrane"/>
    <property type="evidence" value="ECO:0007669"/>
    <property type="project" value="TreeGrafter"/>
</dbReference>
<dbReference type="InterPro" id="IPR001304">
    <property type="entry name" value="C-type_lectin-like"/>
</dbReference>
<dbReference type="InterPro" id="IPR042916">
    <property type="entry name" value="CLEC12A/B"/>
</dbReference>
<keyword evidence="8" id="KW-0472">Membrane</keyword>
<feature type="domain" description="C-type lectin" evidence="12">
    <location>
        <begin position="116"/>
        <end position="192"/>
    </location>
</feature>
<evidence type="ECO:0000256" key="11">
    <source>
        <dbReference type="ARBA" id="ARBA00023180"/>
    </source>
</evidence>
<feature type="non-terminal residue" evidence="13">
    <location>
        <position position="192"/>
    </location>
</feature>
<sequence>MSDEMTYEMLMLQDSVRVRSNQDGNNLRKEVLQMSNDIKSDSKKLSQLQKIIHPQQDNLSEVLNISQKDPTEESLQSQISALLERQRQMATKLCKEFLIHTSDHKCNPCPKAWQWHGNSCYYFTTHEEKSWSDSRKDCIGKNATLVKIDNIKERDFLQAQPSLTPSFFWLGLSWNSTGRHWLWEDGSSPSPT</sequence>
<accession>A0A1A6FWI7</accession>
<dbReference type="CDD" id="cd03593">
    <property type="entry name" value="CLECT_NK_receptors_like"/>
    <property type="match status" value="1"/>
</dbReference>
<evidence type="ECO:0000256" key="2">
    <source>
        <dbReference type="ARBA" id="ARBA00022475"/>
    </source>
</evidence>
<evidence type="ECO:0000256" key="1">
    <source>
        <dbReference type="ARBA" id="ARBA00004401"/>
    </source>
</evidence>
<dbReference type="PANTHER" id="PTHR47647:SF1">
    <property type="entry name" value="C-TYPE LECTIN DOMAIN FAMILY 12 MEMBER B"/>
    <property type="match status" value="1"/>
</dbReference>
<reference evidence="13 14" key="1">
    <citation type="submission" date="2016-06" db="EMBL/GenBank/DDBJ databases">
        <title>The Draft Genome Sequence and Annotation of the Desert Woodrat Neotoma lepida.</title>
        <authorList>
            <person name="Campbell M."/>
            <person name="Oakeson K.F."/>
            <person name="Yandell M."/>
            <person name="Halpert J.R."/>
            <person name="Dearing D."/>
        </authorList>
    </citation>
    <scope>NUCLEOTIDE SEQUENCE [LARGE SCALE GENOMIC DNA]</scope>
    <source>
        <strain evidence="13">417</strain>
        <tissue evidence="13">Liver</tissue>
    </source>
</reference>
<dbReference type="InterPro" id="IPR016187">
    <property type="entry name" value="CTDL_fold"/>
</dbReference>
<evidence type="ECO:0000256" key="10">
    <source>
        <dbReference type="ARBA" id="ARBA00023170"/>
    </source>
</evidence>
<comment type="caution">
    <text evidence="13">The sequence shown here is derived from an EMBL/GenBank/DDBJ whole genome shotgun (WGS) entry which is preliminary data.</text>
</comment>
<dbReference type="GO" id="GO:0030545">
    <property type="term" value="F:signaling receptor regulator activity"/>
    <property type="evidence" value="ECO:0007669"/>
    <property type="project" value="InterPro"/>
</dbReference>
<dbReference type="EMBL" id="LZPO01117059">
    <property type="protein sequence ID" value="OBS57557.1"/>
    <property type="molecule type" value="Genomic_DNA"/>
</dbReference>
<dbReference type="Gene3D" id="3.10.100.10">
    <property type="entry name" value="Mannose-Binding Protein A, subunit A"/>
    <property type="match status" value="1"/>
</dbReference>
<keyword evidence="2" id="KW-1003">Cell membrane</keyword>
<organism evidence="13 14">
    <name type="scientific">Neotoma lepida</name>
    <name type="common">Desert woodrat</name>
    <dbReference type="NCBI Taxonomy" id="56216"/>
    <lineage>
        <taxon>Eukaryota</taxon>
        <taxon>Metazoa</taxon>
        <taxon>Chordata</taxon>
        <taxon>Craniata</taxon>
        <taxon>Vertebrata</taxon>
        <taxon>Euteleostomi</taxon>
        <taxon>Mammalia</taxon>
        <taxon>Eutheria</taxon>
        <taxon>Euarchontoglires</taxon>
        <taxon>Glires</taxon>
        <taxon>Rodentia</taxon>
        <taxon>Myomorpha</taxon>
        <taxon>Muroidea</taxon>
        <taxon>Cricetidae</taxon>
        <taxon>Neotominae</taxon>
        <taxon>Neotoma</taxon>
    </lineage>
</organism>
<dbReference type="GO" id="GO:0030246">
    <property type="term" value="F:carbohydrate binding"/>
    <property type="evidence" value="ECO:0007669"/>
    <property type="project" value="UniProtKB-KW"/>
</dbReference>
<keyword evidence="10" id="KW-0675">Receptor</keyword>
<dbReference type="Pfam" id="PF00059">
    <property type="entry name" value="Lectin_C"/>
    <property type="match status" value="1"/>
</dbReference>
<evidence type="ECO:0000313" key="14">
    <source>
        <dbReference type="Proteomes" id="UP000092124"/>
    </source>
</evidence>
<keyword evidence="14" id="KW-1185">Reference proteome</keyword>
<dbReference type="Proteomes" id="UP000092124">
    <property type="component" value="Unassembled WGS sequence"/>
</dbReference>
<evidence type="ECO:0000259" key="12">
    <source>
        <dbReference type="PROSITE" id="PS50041"/>
    </source>
</evidence>
<evidence type="ECO:0000313" key="13">
    <source>
        <dbReference type="EMBL" id="OBS57557.1"/>
    </source>
</evidence>
<proteinExistence type="predicted"/>
<evidence type="ECO:0000256" key="8">
    <source>
        <dbReference type="ARBA" id="ARBA00023136"/>
    </source>
</evidence>
<dbReference type="PANTHER" id="PTHR47647">
    <property type="entry name" value="C-TYPE LECTIN DOMAIN FAMILY 12 MEMBER B"/>
    <property type="match status" value="1"/>
</dbReference>
<evidence type="ECO:0000256" key="9">
    <source>
        <dbReference type="ARBA" id="ARBA00023157"/>
    </source>
</evidence>
<comment type="subcellular location">
    <subcellularLocation>
        <location evidence="1">Cell membrane</location>
        <topology evidence="1">Single-pass type II membrane protein</topology>
    </subcellularLocation>
</comment>
<evidence type="ECO:0000256" key="4">
    <source>
        <dbReference type="ARBA" id="ARBA00022692"/>
    </source>
</evidence>
<keyword evidence="4" id="KW-0812">Transmembrane</keyword>
<evidence type="ECO:0000256" key="3">
    <source>
        <dbReference type="ARBA" id="ARBA00022553"/>
    </source>
</evidence>
<keyword evidence="3" id="KW-0597">Phosphoprotein</keyword>
<keyword evidence="5" id="KW-0430">Lectin</keyword>
<keyword evidence="7" id="KW-1133">Transmembrane helix</keyword>
<evidence type="ECO:0000256" key="7">
    <source>
        <dbReference type="ARBA" id="ARBA00022989"/>
    </source>
</evidence>
<dbReference type="STRING" id="56216.A0A1A6FWI7"/>
<gene>
    <name evidence="13" type="ORF">A6R68_11318</name>
</gene>
<dbReference type="AlphaFoldDB" id="A0A1A6FWI7"/>
<dbReference type="OrthoDB" id="6337382at2759"/>
<keyword evidence="6" id="KW-0735">Signal-anchor</keyword>
<evidence type="ECO:0000256" key="5">
    <source>
        <dbReference type="ARBA" id="ARBA00022734"/>
    </source>
</evidence>
<keyword evidence="9" id="KW-1015">Disulfide bond</keyword>
<dbReference type="InterPro" id="IPR033992">
    <property type="entry name" value="NKR-like_CTLD"/>
</dbReference>
<keyword evidence="11" id="KW-0325">Glycoprotein</keyword>
<name>A0A1A6FWI7_NEOLE</name>
<dbReference type="GO" id="GO:0002769">
    <property type="term" value="P:natural killer cell inhibitory signaling pathway"/>
    <property type="evidence" value="ECO:0007669"/>
    <property type="project" value="TreeGrafter"/>
</dbReference>
<dbReference type="InterPro" id="IPR016186">
    <property type="entry name" value="C-type_lectin-like/link_sf"/>
</dbReference>
<dbReference type="GO" id="GO:0019903">
    <property type="term" value="F:protein phosphatase binding"/>
    <property type="evidence" value="ECO:0007669"/>
    <property type="project" value="TreeGrafter"/>
</dbReference>
<dbReference type="SUPFAM" id="SSF56436">
    <property type="entry name" value="C-type lectin-like"/>
    <property type="match status" value="1"/>
</dbReference>
<evidence type="ECO:0000256" key="6">
    <source>
        <dbReference type="ARBA" id="ARBA00022968"/>
    </source>
</evidence>
<dbReference type="PROSITE" id="PS50041">
    <property type="entry name" value="C_TYPE_LECTIN_2"/>
    <property type="match status" value="1"/>
</dbReference>
<dbReference type="SMART" id="SM00034">
    <property type="entry name" value="CLECT"/>
    <property type="match status" value="1"/>
</dbReference>